<dbReference type="PANTHER" id="PTHR21098">
    <property type="entry name" value="RIBOFLAVIN SYNTHASE ALPHA CHAIN"/>
    <property type="match status" value="1"/>
</dbReference>
<gene>
    <name evidence="12" type="ORF">E6Q51_01175</name>
</gene>
<comment type="caution">
    <text evidence="12">The sequence shown here is derived from an EMBL/GenBank/DDBJ whole genome shotgun (WGS) entry which is preliminary data.</text>
</comment>
<proteinExistence type="predicted"/>
<comment type="function">
    <text evidence="2">Catalyzes the dismutation of two molecules of 6,7-dimethyl-8-ribityllumazine, resulting in the formation of riboflavin and 5-amino-6-(D-ribitylamino)uracil.</text>
</comment>
<dbReference type="InterPro" id="IPR026017">
    <property type="entry name" value="Lumazine-bd_dom"/>
</dbReference>
<dbReference type="STRING" id="1122236.GCA_000378225_00823"/>
<dbReference type="PIRSF" id="PIRSF000498">
    <property type="entry name" value="Riboflavin_syn_A"/>
    <property type="match status" value="1"/>
</dbReference>
<evidence type="ECO:0000259" key="11">
    <source>
        <dbReference type="PROSITE" id="PS51177"/>
    </source>
</evidence>
<dbReference type="FunFam" id="2.40.30.20:FF:000004">
    <property type="entry name" value="Riboflavin synthase, alpha subunit"/>
    <property type="match status" value="1"/>
</dbReference>
<organism evidence="12 13">
    <name type="scientific">Methylophilus methylotrophus</name>
    <name type="common">Bacterium W3A1</name>
    <dbReference type="NCBI Taxonomy" id="17"/>
    <lineage>
        <taxon>Bacteria</taxon>
        <taxon>Pseudomonadati</taxon>
        <taxon>Pseudomonadota</taxon>
        <taxon>Betaproteobacteria</taxon>
        <taxon>Nitrosomonadales</taxon>
        <taxon>Methylophilaceae</taxon>
        <taxon>Methylophilus</taxon>
    </lineage>
</organism>
<dbReference type="PANTHER" id="PTHR21098:SF12">
    <property type="entry name" value="RIBOFLAVIN SYNTHASE"/>
    <property type="match status" value="1"/>
</dbReference>
<dbReference type="SUPFAM" id="SSF63380">
    <property type="entry name" value="Riboflavin synthase domain-like"/>
    <property type="match status" value="2"/>
</dbReference>
<evidence type="ECO:0000256" key="10">
    <source>
        <dbReference type="PROSITE-ProRule" id="PRU00524"/>
    </source>
</evidence>
<sequence>MFTGIIQTVGRIAEVVPHGEDCALRIEAAELGMEDVQLGDSIAVNGVCLTVTDFNSHSFQVMVSKATLDVTTGLHQPGPVNLEKALRLSDRLGGHLVTGHVDGIGTITTLQEEGECWLLKVQLPHAISKYVAKKGSLCVNGISLTVNEIVQDEVSINLIPHTMQHTMMQFAKTGDPVNLEIDLIARYVERMQAWEQE</sequence>
<feature type="domain" description="Lumazine-binding" evidence="11">
    <location>
        <begin position="96"/>
        <end position="192"/>
    </location>
</feature>
<dbReference type="Pfam" id="PF00677">
    <property type="entry name" value="Lum_binding"/>
    <property type="match status" value="2"/>
</dbReference>
<dbReference type="Proteomes" id="UP000321374">
    <property type="component" value="Unassembled WGS sequence"/>
</dbReference>
<dbReference type="NCBIfam" id="NF006767">
    <property type="entry name" value="PRK09289.1"/>
    <property type="match status" value="1"/>
</dbReference>
<dbReference type="Gene3D" id="2.40.30.20">
    <property type="match status" value="2"/>
</dbReference>
<dbReference type="PROSITE" id="PS51177">
    <property type="entry name" value="LUMAZINE_BIND"/>
    <property type="match status" value="2"/>
</dbReference>
<dbReference type="InterPro" id="IPR001783">
    <property type="entry name" value="Lumazine-bd"/>
</dbReference>
<dbReference type="RefSeq" id="WP_124551991.1">
    <property type="nucleotide sequence ID" value="NZ_CP033953.1"/>
</dbReference>
<evidence type="ECO:0000256" key="1">
    <source>
        <dbReference type="ARBA" id="ARBA00000968"/>
    </source>
</evidence>
<dbReference type="OrthoDB" id="9788537at2"/>
<evidence type="ECO:0000256" key="4">
    <source>
        <dbReference type="ARBA" id="ARBA00012827"/>
    </source>
</evidence>
<dbReference type="GO" id="GO:0004746">
    <property type="term" value="F:riboflavin synthase activity"/>
    <property type="evidence" value="ECO:0007669"/>
    <property type="project" value="UniProtKB-UniRule"/>
</dbReference>
<dbReference type="InterPro" id="IPR023366">
    <property type="entry name" value="ATP_synth_asu-like_sf"/>
</dbReference>
<name>A0A5C7WK03_METME</name>
<comment type="catalytic activity">
    <reaction evidence="1">
        <text>2 6,7-dimethyl-8-(1-D-ribityl)lumazine + H(+) = 5-amino-6-(D-ribitylamino)uracil + riboflavin</text>
        <dbReference type="Rhea" id="RHEA:20772"/>
        <dbReference type="ChEBI" id="CHEBI:15378"/>
        <dbReference type="ChEBI" id="CHEBI:15934"/>
        <dbReference type="ChEBI" id="CHEBI:57986"/>
        <dbReference type="ChEBI" id="CHEBI:58201"/>
        <dbReference type="EC" id="2.5.1.9"/>
    </reaction>
</comment>
<keyword evidence="8" id="KW-0677">Repeat</keyword>
<reference evidence="12 13" key="1">
    <citation type="submission" date="2018-09" db="EMBL/GenBank/DDBJ databases">
        <title>Metagenome Assembled Genomes from an Advanced Water Purification Facility.</title>
        <authorList>
            <person name="Stamps B.W."/>
            <person name="Spear J.R."/>
        </authorList>
    </citation>
    <scope>NUCLEOTIDE SEQUENCE [LARGE SCALE GENOMIC DNA]</scope>
    <source>
        <strain evidence="12">Bin_42_2</strain>
    </source>
</reference>
<feature type="repeat" description="Lumazine-binding" evidence="10">
    <location>
        <begin position="1"/>
        <end position="95"/>
    </location>
</feature>
<accession>A0A5C7WK03</accession>
<dbReference type="GO" id="GO:0009231">
    <property type="term" value="P:riboflavin biosynthetic process"/>
    <property type="evidence" value="ECO:0007669"/>
    <property type="project" value="UniProtKB-KW"/>
</dbReference>
<evidence type="ECO:0000256" key="8">
    <source>
        <dbReference type="ARBA" id="ARBA00022737"/>
    </source>
</evidence>
<evidence type="ECO:0000256" key="7">
    <source>
        <dbReference type="ARBA" id="ARBA00022679"/>
    </source>
</evidence>
<dbReference type="AlphaFoldDB" id="A0A5C7WK03"/>
<keyword evidence="7 12" id="KW-0808">Transferase</keyword>
<dbReference type="NCBIfam" id="TIGR00187">
    <property type="entry name" value="ribE"/>
    <property type="match status" value="1"/>
</dbReference>
<evidence type="ECO:0000256" key="5">
    <source>
        <dbReference type="ARBA" id="ARBA00013950"/>
    </source>
</evidence>
<dbReference type="EMBL" id="SSGG01000021">
    <property type="protein sequence ID" value="TXI38421.1"/>
    <property type="molecule type" value="Genomic_DNA"/>
</dbReference>
<feature type="repeat" description="Lumazine-binding" evidence="10">
    <location>
        <begin position="96"/>
        <end position="192"/>
    </location>
</feature>
<evidence type="ECO:0000313" key="13">
    <source>
        <dbReference type="Proteomes" id="UP000321374"/>
    </source>
</evidence>
<evidence type="ECO:0000256" key="3">
    <source>
        <dbReference type="ARBA" id="ARBA00004887"/>
    </source>
</evidence>
<evidence type="ECO:0000313" key="12">
    <source>
        <dbReference type="EMBL" id="TXI38421.1"/>
    </source>
</evidence>
<dbReference type="InterPro" id="IPR017938">
    <property type="entry name" value="Riboflavin_synthase-like_b-brl"/>
</dbReference>
<keyword evidence="6" id="KW-0686">Riboflavin biosynthesis</keyword>
<dbReference type="EC" id="2.5.1.9" evidence="4 9"/>
<protein>
    <recommendedName>
        <fullName evidence="5 9">Riboflavin synthase</fullName>
        <ecNumber evidence="4 9">2.5.1.9</ecNumber>
    </recommendedName>
</protein>
<dbReference type="CDD" id="cd00402">
    <property type="entry name" value="Riboflavin_synthase_like"/>
    <property type="match status" value="1"/>
</dbReference>
<evidence type="ECO:0000256" key="9">
    <source>
        <dbReference type="NCBIfam" id="TIGR00187"/>
    </source>
</evidence>
<evidence type="ECO:0000256" key="2">
    <source>
        <dbReference type="ARBA" id="ARBA00002803"/>
    </source>
</evidence>
<evidence type="ECO:0000256" key="6">
    <source>
        <dbReference type="ARBA" id="ARBA00022619"/>
    </source>
</evidence>
<comment type="pathway">
    <text evidence="3">Cofactor biosynthesis; riboflavin biosynthesis; riboflavin from 2-hydroxy-3-oxobutyl phosphate and 5-amino-6-(D-ribitylamino)uracil: step 2/2.</text>
</comment>
<feature type="domain" description="Lumazine-binding" evidence="11">
    <location>
        <begin position="1"/>
        <end position="95"/>
    </location>
</feature>